<proteinExistence type="predicted"/>
<evidence type="ECO:0000256" key="1">
    <source>
        <dbReference type="SAM" id="SignalP"/>
    </source>
</evidence>
<organism evidence="2 3">
    <name type="scientific">Kribbella aluminosa</name>
    <dbReference type="NCBI Taxonomy" id="416017"/>
    <lineage>
        <taxon>Bacteria</taxon>
        <taxon>Bacillati</taxon>
        <taxon>Actinomycetota</taxon>
        <taxon>Actinomycetes</taxon>
        <taxon>Propionibacteriales</taxon>
        <taxon>Kribbellaceae</taxon>
        <taxon>Kribbella</taxon>
    </lineage>
</organism>
<dbReference type="RefSeq" id="WP_209692743.1">
    <property type="nucleotide sequence ID" value="NZ_BAAAVU010000029.1"/>
</dbReference>
<protein>
    <recommendedName>
        <fullName evidence="4">Secreted protein</fullName>
    </recommendedName>
</protein>
<comment type="caution">
    <text evidence="2">The sequence shown here is derived from an EMBL/GenBank/DDBJ whole genome shotgun (WGS) entry which is preliminary data.</text>
</comment>
<sequence length="233" mass="24694">MKLRTIAPAATLVAAALLTTQPAQAAQAAPQQAAATCSLVVPSRLSIGAANNNFVAKLGSNCPATINTAVWKSTPAATMYPEGRLQFLYHAREVVFTVSGAGAPIGTITWKPAGGATDFNGVKVADLSGATSVSKSASAAALTGGRKGSRTALLTTVSYWRTNDGRSVRWANKQVLIQYQDIGTTTWKGLAYVTTNSVGQVTYNYYPNRTRRYRVYVPGTSSIWNIFSPVISR</sequence>
<feature type="signal peptide" evidence="1">
    <location>
        <begin position="1"/>
        <end position="25"/>
    </location>
</feature>
<keyword evidence="3" id="KW-1185">Reference proteome</keyword>
<evidence type="ECO:0008006" key="4">
    <source>
        <dbReference type="Google" id="ProtNLM"/>
    </source>
</evidence>
<evidence type="ECO:0000313" key="2">
    <source>
        <dbReference type="EMBL" id="MBP2349594.1"/>
    </source>
</evidence>
<accession>A0ABS4UD82</accession>
<name>A0ABS4UD82_9ACTN</name>
<dbReference type="EMBL" id="JAGINT010000001">
    <property type="protein sequence ID" value="MBP2349594.1"/>
    <property type="molecule type" value="Genomic_DNA"/>
</dbReference>
<evidence type="ECO:0000313" key="3">
    <source>
        <dbReference type="Proteomes" id="UP000755585"/>
    </source>
</evidence>
<feature type="chain" id="PRO_5046115354" description="Secreted protein" evidence="1">
    <location>
        <begin position="26"/>
        <end position="233"/>
    </location>
</feature>
<gene>
    <name evidence="2" type="ORF">JOF29_000677</name>
</gene>
<dbReference type="Proteomes" id="UP000755585">
    <property type="component" value="Unassembled WGS sequence"/>
</dbReference>
<keyword evidence="1" id="KW-0732">Signal</keyword>
<reference evidence="2 3" key="1">
    <citation type="submission" date="2021-03" db="EMBL/GenBank/DDBJ databases">
        <title>Sequencing the genomes of 1000 actinobacteria strains.</title>
        <authorList>
            <person name="Klenk H.-P."/>
        </authorList>
    </citation>
    <scope>NUCLEOTIDE SEQUENCE [LARGE SCALE GENOMIC DNA]</scope>
    <source>
        <strain evidence="2 3">DSM 18824</strain>
    </source>
</reference>